<feature type="non-terminal residue" evidence="1">
    <location>
        <position position="88"/>
    </location>
</feature>
<gene>
    <name evidence="1" type="ORF">SCALOS_LOCUS3045</name>
</gene>
<dbReference type="Proteomes" id="UP000789860">
    <property type="component" value="Unassembled WGS sequence"/>
</dbReference>
<reference evidence="1" key="1">
    <citation type="submission" date="2021-06" db="EMBL/GenBank/DDBJ databases">
        <authorList>
            <person name="Kallberg Y."/>
            <person name="Tangrot J."/>
            <person name="Rosling A."/>
        </authorList>
    </citation>
    <scope>NUCLEOTIDE SEQUENCE</scope>
    <source>
        <strain evidence="1">AU212A</strain>
    </source>
</reference>
<evidence type="ECO:0000313" key="1">
    <source>
        <dbReference type="EMBL" id="CAG8496303.1"/>
    </source>
</evidence>
<accession>A0ACA9KYM0</accession>
<organism evidence="1 2">
    <name type="scientific">Scutellospora calospora</name>
    <dbReference type="NCBI Taxonomy" id="85575"/>
    <lineage>
        <taxon>Eukaryota</taxon>
        <taxon>Fungi</taxon>
        <taxon>Fungi incertae sedis</taxon>
        <taxon>Mucoromycota</taxon>
        <taxon>Glomeromycotina</taxon>
        <taxon>Glomeromycetes</taxon>
        <taxon>Diversisporales</taxon>
        <taxon>Gigasporaceae</taxon>
        <taxon>Scutellospora</taxon>
    </lineage>
</organism>
<proteinExistence type="predicted"/>
<evidence type="ECO:0000313" key="2">
    <source>
        <dbReference type="Proteomes" id="UP000789860"/>
    </source>
</evidence>
<name>A0ACA9KYM0_9GLOM</name>
<protein>
    <submittedName>
        <fullName evidence="1">10079_t:CDS:1</fullName>
    </submittedName>
</protein>
<comment type="caution">
    <text evidence="1">The sequence shown here is derived from an EMBL/GenBank/DDBJ whole genome shotgun (WGS) entry which is preliminary data.</text>
</comment>
<dbReference type="EMBL" id="CAJVPM010003055">
    <property type="protein sequence ID" value="CAG8496303.1"/>
    <property type="molecule type" value="Genomic_DNA"/>
</dbReference>
<sequence>MKATNKKEDKELEKKIESLNILFKKEKKTKAVKIKNVEALKSFVADKNYDNIKSREICRQTILANLMTFFSDISRTQCPIGYDQPRDY</sequence>
<keyword evidence="2" id="KW-1185">Reference proteome</keyword>